<keyword evidence="3" id="KW-1003">Cell membrane</keyword>
<reference evidence="10" key="1">
    <citation type="journal article" date="2019" name="Int. J. Syst. Evol. Microbiol.">
        <title>The Global Catalogue of Microorganisms (GCM) 10K type strain sequencing project: providing services to taxonomists for standard genome sequencing and annotation.</title>
        <authorList>
            <consortium name="The Broad Institute Genomics Platform"/>
            <consortium name="The Broad Institute Genome Sequencing Center for Infectious Disease"/>
            <person name="Wu L."/>
            <person name="Ma J."/>
        </authorList>
    </citation>
    <scope>NUCLEOTIDE SEQUENCE [LARGE SCALE GENOMIC DNA]</scope>
    <source>
        <strain evidence="10">KCTC 22245</strain>
    </source>
</reference>
<feature type="transmembrane region" description="Helical" evidence="7">
    <location>
        <begin position="332"/>
        <end position="354"/>
    </location>
</feature>
<evidence type="ECO:0000313" key="10">
    <source>
        <dbReference type="Proteomes" id="UP001595607"/>
    </source>
</evidence>
<dbReference type="SUPFAM" id="SSF103473">
    <property type="entry name" value="MFS general substrate transporter"/>
    <property type="match status" value="1"/>
</dbReference>
<dbReference type="InterPro" id="IPR011701">
    <property type="entry name" value="MFS"/>
</dbReference>
<evidence type="ECO:0000256" key="2">
    <source>
        <dbReference type="ARBA" id="ARBA00022448"/>
    </source>
</evidence>
<feature type="transmembrane region" description="Helical" evidence="7">
    <location>
        <begin position="141"/>
        <end position="161"/>
    </location>
</feature>
<feature type="transmembrane region" description="Helical" evidence="7">
    <location>
        <begin position="273"/>
        <end position="291"/>
    </location>
</feature>
<feature type="domain" description="Major facilitator superfamily (MFS) profile" evidence="8">
    <location>
        <begin position="16"/>
        <end position="380"/>
    </location>
</feature>
<evidence type="ECO:0000313" key="9">
    <source>
        <dbReference type="EMBL" id="MFC3301752.1"/>
    </source>
</evidence>
<dbReference type="PROSITE" id="PS50850">
    <property type="entry name" value="MFS"/>
    <property type="match status" value="1"/>
</dbReference>
<dbReference type="PANTHER" id="PTHR23521">
    <property type="entry name" value="TRANSPORTER MFS SUPERFAMILY"/>
    <property type="match status" value="1"/>
</dbReference>
<keyword evidence="2" id="KW-0813">Transport</keyword>
<dbReference type="Proteomes" id="UP001595607">
    <property type="component" value="Unassembled WGS sequence"/>
</dbReference>
<feature type="transmembrane region" description="Helical" evidence="7">
    <location>
        <begin position="107"/>
        <end position="129"/>
    </location>
</feature>
<comment type="caution">
    <text evidence="9">The sequence shown here is derived from an EMBL/GenBank/DDBJ whole genome shotgun (WGS) entry which is preliminary data.</text>
</comment>
<feature type="transmembrane region" description="Helical" evidence="7">
    <location>
        <begin position="210"/>
        <end position="234"/>
    </location>
</feature>
<evidence type="ECO:0000256" key="7">
    <source>
        <dbReference type="SAM" id="Phobius"/>
    </source>
</evidence>
<feature type="transmembrane region" description="Helical" evidence="7">
    <location>
        <begin position="167"/>
        <end position="189"/>
    </location>
</feature>
<feature type="transmembrane region" description="Helical" evidence="7">
    <location>
        <begin position="240"/>
        <end position="261"/>
    </location>
</feature>
<evidence type="ECO:0000256" key="6">
    <source>
        <dbReference type="ARBA" id="ARBA00023136"/>
    </source>
</evidence>
<dbReference type="Gene3D" id="1.20.1250.20">
    <property type="entry name" value="MFS general substrate transporter like domains"/>
    <property type="match status" value="2"/>
</dbReference>
<dbReference type="InterPro" id="IPR036259">
    <property type="entry name" value="MFS_trans_sf"/>
</dbReference>
<feature type="transmembrane region" description="Helical" evidence="7">
    <location>
        <begin position="12"/>
        <end position="32"/>
    </location>
</feature>
<dbReference type="InterPro" id="IPR020846">
    <property type="entry name" value="MFS_dom"/>
</dbReference>
<keyword evidence="6 7" id="KW-0472">Membrane</keyword>
<evidence type="ECO:0000256" key="3">
    <source>
        <dbReference type="ARBA" id="ARBA00022475"/>
    </source>
</evidence>
<keyword evidence="10" id="KW-1185">Reference proteome</keyword>
<evidence type="ECO:0000259" key="8">
    <source>
        <dbReference type="PROSITE" id="PS50850"/>
    </source>
</evidence>
<evidence type="ECO:0000256" key="5">
    <source>
        <dbReference type="ARBA" id="ARBA00022989"/>
    </source>
</evidence>
<dbReference type="CDD" id="cd17477">
    <property type="entry name" value="MFS_YcaD_like"/>
    <property type="match status" value="1"/>
</dbReference>
<feature type="transmembrane region" description="Helical" evidence="7">
    <location>
        <begin position="297"/>
        <end position="320"/>
    </location>
</feature>
<dbReference type="PANTHER" id="PTHR23521:SF2">
    <property type="entry name" value="TRANSPORTER MFS SUPERFAMILY"/>
    <property type="match status" value="1"/>
</dbReference>
<evidence type="ECO:0000256" key="1">
    <source>
        <dbReference type="ARBA" id="ARBA00004651"/>
    </source>
</evidence>
<dbReference type="EMBL" id="JBHRVA010000002">
    <property type="protein sequence ID" value="MFC3301752.1"/>
    <property type="molecule type" value="Genomic_DNA"/>
</dbReference>
<keyword evidence="4 7" id="KW-0812">Transmembrane</keyword>
<protein>
    <submittedName>
        <fullName evidence="9">MFS transporter</fullName>
    </submittedName>
</protein>
<comment type="subcellular location">
    <subcellularLocation>
        <location evidence="1">Cell membrane</location>
        <topology evidence="1">Multi-pass membrane protein</topology>
    </subcellularLocation>
</comment>
<keyword evidence="5 7" id="KW-1133">Transmembrane helix</keyword>
<name>A0ABV7MA27_9PROT</name>
<sequence>MSAVSDTGQERIPLVSLIAAIVAISVAGMGFGHSLPLFSFLLDSYGVSDEEIGLQTGVAAISALIGAPFYPRVIARIGLKPFLIICVLIMVIPYLAVFWAGERIWMWYPLRFIFSIGGAGLFAGSEIWINGLAPDRIRGKIIGIYATCLALGFAAGPFILATTGYDGFLPILVGATVFSSAVIPLFFASAPKFDGEHTSGIFAAMKTAPVIFGASAMFAGVESAVLIFLPVLALELNHGVAIGAQSVTVYGLGLLAAQLPVGQLADMFPARRVMTGCAAVGAALACLIPAVQEHVWALFAVLFVWGGAVGGIYTAGLVVIGNRYKGHELAAANTGFVFAYAAGAVIGPIAAGFVRGTLGPNGLLFAVGLSLALYAWAARRPSPRGA</sequence>
<feature type="transmembrane region" description="Helical" evidence="7">
    <location>
        <begin position="52"/>
        <end position="70"/>
    </location>
</feature>
<dbReference type="Pfam" id="PF07690">
    <property type="entry name" value="MFS_1"/>
    <property type="match status" value="1"/>
</dbReference>
<feature type="transmembrane region" description="Helical" evidence="7">
    <location>
        <begin position="82"/>
        <end position="101"/>
    </location>
</feature>
<organism evidence="9 10">
    <name type="scientific">Parvularcula lutaonensis</name>
    <dbReference type="NCBI Taxonomy" id="491923"/>
    <lineage>
        <taxon>Bacteria</taxon>
        <taxon>Pseudomonadati</taxon>
        <taxon>Pseudomonadota</taxon>
        <taxon>Alphaproteobacteria</taxon>
        <taxon>Parvularculales</taxon>
        <taxon>Parvularculaceae</taxon>
        <taxon>Parvularcula</taxon>
    </lineage>
</organism>
<dbReference type="InterPro" id="IPR047200">
    <property type="entry name" value="MFS_YcaD-like"/>
</dbReference>
<evidence type="ECO:0000256" key="4">
    <source>
        <dbReference type="ARBA" id="ARBA00022692"/>
    </source>
</evidence>
<proteinExistence type="predicted"/>
<feature type="transmembrane region" description="Helical" evidence="7">
    <location>
        <begin position="360"/>
        <end position="377"/>
    </location>
</feature>
<accession>A0ABV7MA27</accession>
<gene>
    <name evidence="9" type="ORF">ACFONP_03310</name>
</gene>
<dbReference type="RefSeq" id="WP_189573366.1">
    <property type="nucleotide sequence ID" value="NZ_BMXU01000001.1"/>
</dbReference>